<gene>
    <name evidence="2" type="ORF">Prudu_018915</name>
</gene>
<organism evidence="2">
    <name type="scientific">Prunus dulcis</name>
    <name type="common">Almond</name>
    <name type="synonym">Amygdalus dulcis</name>
    <dbReference type="NCBI Taxonomy" id="3755"/>
    <lineage>
        <taxon>Eukaryota</taxon>
        <taxon>Viridiplantae</taxon>
        <taxon>Streptophyta</taxon>
        <taxon>Embryophyta</taxon>
        <taxon>Tracheophyta</taxon>
        <taxon>Spermatophyta</taxon>
        <taxon>Magnoliopsida</taxon>
        <taxon>eudicotyledons</taxon>
        <taxon>Gunneridae</taxon>
        <taxon>Pentapetalae</taxon>
        <taxon>rosids</taxon>
        <taxon>fabids</taxon>
        <taxon>Rosales</taxon>
        <taxon>Rosaceae</taxon>
        <taxon>Amygdaloideae</taxon>
        <taxon>Amygdaleae</taxon>
        <taxon>Prunus</taxon>
    </lineage>
</organism>
<feature type="compositionally biased region" description="Polar residues" evidence="1">
    <location>
        <begin position="77"/>
        <end position="90"/>
    </location>
</feature>
<dbReference type="PANTHER" id="PTHR34291:SF1">
    <property type="entry name" value="HYDROXYPROLINE-RICH GLYCOPROTEIN FAMILY PROTEIN"/>
    <property type="match status" value="1"/>
</dbReference>
<dbReference type="InterPro" id="IPR037699">
    <property type="entry name" value="At5g65660-like"/>
</dbReference>
<protein>
    <submittedName>
        <fullName evidence="2">Hydroxyproline-rich glycoprotein family protein</fullName>
    </submittedName>
</protein>
<dbReference type="PANTHER" id="PTHR34291">
    <property type="entry name" value="HYDROXYPROLINE-RICH GLYCOPROTEIN FAMILY PROTEIN"/>
    <property type="match status" value="1"/>
</dbReference>
<feature type="compositionally biased region" description="Polar residues" evidence="1">
    <location>
        <begin position="1"/>
        <end position="14"/>
    </location>
</feature>
<feature type="region of interest" description="Disordered" evidence="1">
    <location>
        <begin position="1"/>
        <end position="48"/>
    </location>
</feature>
<proteinExistence type="predicted"/>
<accession>A0A4Y1RS03</accession>
<feature type="region of interest" description="Disordered" evidence="1">
    <location>
        <begin position="67"/>
        <end position="110"/>
    </location>
</feature>
<evidence type="ECO:0000313" key="2">
    <source>
        <dbReference type="EMBL" id="BBH07090.1"/>
    </source>
</evidence>
<dbReference type="EMBL" id="AP019303">
    <property type="protein sequence ID" value="BBH07090.1"/>
    <property type="molecule type" value="Genomic_DNA"/>
</dbReference>
<evidence type="ECO:0000256" key="1">
    <source>
        <dbReference type="SAM" id="MobiDB-lite"/>
    </source>
</evidence>
<reference evidence="2" key="1">
    <citation type="journal article" date="2019" name="Science">
        <title>Mutation of a bHLH transcription factor allowed almond domestication.</title>
        <authorList>
            <person name="Sanchez-Perez R."/>
            <person name="Pavan S."/>
            <person name="Mazzeo R."/>
            <person name="Moldovan C."/>
            <person name="Aiese Cigliano R."/>
            <person name="Del Cueto J."/>
            <person name="Ricciardi F."/>
            <person name="Lotti C."/>
            <person name="Ricciardi L."/>
            <person name="Dicenta F."/>
            <person name="Lopez-Marques R.L."/>
            <person name="Lindberg Moller B."/>
        </authorList>
    </citation>
    <scope>NUCLEOTIDE SEQUENCE</scope>
</reference>
<name>A0A4Y1RS03_PRUDU</name>
<sequence length="131" mass="14014">MTNPISSTQNQTLAPLSPPHHMSQGRGHPHVVFVSSTASDSSDGEPGFFATPRGCISAVLGLPSWHSTPLDHHLQASAESSPAATTGTSSDHSDLKQKQRQSLPVIMPGDQIPKFMALPCPESLQEKRRLL</sequence>
<dbReference type="AlphaFoldDB" id="A0A4Y1RS03"/>